<sequence>MTVAAARTDWESMTPATGLGHARNRMARRCPTRGRAGVRWRTTSPACQAWSTWARLTRCRAVVPAIALDATSGRRSRSVATAAATCSSRAESWLRSTFSCTVTGCSTCWPTSRRAASSVQRRSPLRVCGAGSVMVA</sequence>
<name>A0A4R4VNW6_9ACTN</name>
<keyword evidence="2" id="KW-1185">Reference proteome</keyword>
<reference evidence="1 2" key="1">
    <citation type="submission" date="2019-03" db="EMBL/GenBank/DDBJ databases">
        <title>Draft genome sequences of novel Actinobacteria.</title>
        <authorList>
            <person name="Sahin N."/>
            <person name="Ay H."/>
            <person name="Saygin H."/>
        </authorList>
    </citation>
    <scope>NUCLEOTIDE SEQUENCE [LARGE SCALE GENOMIC DNA]</scope>
    <source>
        <strain evidence="1 2">KC310</strain>
    </source>
</reference>
<gene>
    <name evidence="1" type="ORF">E1292_16665</name>
</gene>
<dbReference type="AlphaFoldDB" id="A0A4R4VNW6"/>
<dbReference type="Proteomes" id="UP000295258">
    <property type="component" value="Unassembled WGS sequence"/>
</dbReference>
<evidence type="ECO:0000313" key="2">
    <source>
        <dbReference type="Proteomes" id="UP000295258"/>
    </source>
</evidence>
<comment type="caution">
    <text evidence="1">The sequence shown here is derived from an EMBL/GenBank/DDBJ whole genome shotgun (WGS) entry which is preliminary data.</text>
</comment>
<protein>
    <submittedName>
        <fullName evidence="1">Uncharacterized protein</fullName>
    </submittedName>
</protein>
<organism evidence="1 2">
    <name type="scientific">Nonomuraea deserti</name>
    <dbReference type="NCBI Taxonomy" id="1848322"/>
    <lineage>
        <taxon>Bacteria</taxon>
        <taxon>Bacillati</taxon>
        <taxon>Actinomycetota</taxon>
        <taxon>Actinomycetes</taxon>
        <taxon>Streptosporangiales</taxon>
        <taxon>Streptosporangiaceae</taxon>
        <taxon>Nonomuraea</taxon>
    </lineage>
</organism>
<proteinExistence type="predicted"/>
<dbReference type="EMBL" id="SMKO01000037">
    <property type="protein sequence ID" value="TDD05707.1"/>
    <property type="molecule type" value="Genomic_DNA"/>
</dbReference>
<evidence type="ECO:0000313" key="1">
    <source>
        <dbReference type="EMBL" id="TDD05707.1"/>
    </source>
</evidence>
<accession>A0A4R4VNW6</accession>